<proteinExistence type="predicted"/>
<name>A0A2U2RKW5_9MICO</name>
<dbReference type="EMBL" id="QFKX01000002">
    <property type="protein sequence ID" value="PWH06435.1"/>
    <property type="molecule type" value="Genomic_DNA"/>
</dbReference>
<sequence length="136" mass="14531">MSRITAGKTLLTFTALWAGTGPYVFDWNATHIHNPEWPPHAKFHNAQTMSLGAALGGAALTALWGRGQWSRGRLQVATTAASMYWATQLAASAYPGVALADPPARPSRKGPQTYVAAGALALNALAYVVERRRTRG</sequence>
<dbReference type="AlphaFoldDB" id="A0A2U2RKW5"/>
<keyword evidence="2" id="KW-1185">Reference proteome</keyword>
<keyword evidence="1" id="KW-0808">Transferase</keyword>
<dbReference type="OrthoDB" id="122427at2"/>
<dbReference type="Pfam" id="PF20345">
    <property type="entry name" value="DUF6640"/>
    <property type="match status" value="1"/>
</dbReference>
<accession>A0A2U2RKW5</accession>
<protein>
    <submittedName>
        <fullName evidence="1">Acetyltransferase</fullName>
    </submittedName>
</protein>
<reference evidence="1 2" key="1">
    <citation type="submission" date="2018-05" db="EMBL/GenBank/DDBJ databases">
        <title>Brachybacterium sp. M1HQ-2T, whole genome shotgun sequence.</title>
        <authorList>
            <person name="Tuo L."/>
        </authorList>
    </citation>
    <scope>NUCLEOTIDE SEQUENCE [LARGE SCALE GENOMIC DNA]</scope>
    <source>
        <strain evidence="1 2">M1HQ-2</strain>
    </source>
</reference>
<dbReference type="InterPro" id="IPR046580">
    <property type="entry name" value="DUF6640"/>
</dbReference>
<comment type="caution">
    <text evidence="1">The sequence shown here is derived from an EMBL/GenBank/DDBJ whole genome shotgun (WGS) entry which is preliminary data.</text>
</comment>
<evidence type="ECO:0000313" key="1">
    <source>
        <dbReference type="EMBL" id="PWH06435.1"/>
    </source>
</evidence>
<gene>
    <name evidence="1" type="ORF">DEO23_05540</name>
</gene>
<organism evidence="1 2">
    <name type="scientific">Brachybacterium endophyticum</name>
    <dbReference type="NCBI Taxonomy" id="2182385"/>
    <lineage>
        <taxon>Bacteria</taxon>
        <taxon>Bacillati</taxon>
        <taxon>Actinomycetota</taxon>
        <taxon>Actinomycetes</taxon>
        <taxon>Micrococcales</taxon>
        <taxon>Dermabacteraceae</taxon>
        <taxon>Brachybacterium</taxon>
    </lineage>
</organism>
<dbReference type="RefSeq" id="WP_109275028.1">
    <property type="nucleotide sequence ID" value="NZ_QFKX01000002.1"/>
</dbReference>
<dbReference type="GO" id="GO:0016740">
    <property type="term" value="F:transferase activity"/>
    <property type="evidence" value="ECO:0007669"/>
    <property type="project" value="UniProtKB-KW"/>
</dbReference>
<evidence type="ECO:0000313" key="2">
    <source>
        <dbReference type="Proteomes" id="UP000245590"/>
    </source>
</evidence>
<dbReference type="Proteomes" id="UP000245590">
    <property type="component" value="Unassembled WGS sequence"/>
</dbReference>